<sequence>MLKTEHKPPHLWPYIPIYRICRAWWGKQHTEVRVHRGGFR</sequence>
<dbReference type="EMBL" id="LT559118">
    <property type="protein sequence ID" value="SBO97287.1"/>
    <property type="molecule type" value="Genomic_DNA"/>
</dbReference>
<evidence type="ECO:0000313" key="1">
    <source>
        <dbReference type="EMBL" id="SBO97287.1"/>
    </source>
</evidence>
<gene>
    <name evidence="1" type="ORF">BN4615_P6803</name>
</gene>
<accession>A0A1M4EE92</accession>
<protein>
    <submittedName>
        <fullName evidence="1">Uncharacterized protein</fullName>
    </submittedName>
</protein>
<organism evidence="1">
    <name type="scientific">Nonomuraea gerenzanensis</name>
    <dbReference type="NCBI Taxonomy" id="93944"/>
    <lineage>
        <taxon>Bacteria</taxon>
        <taxon>Bacillati</taxon>
        <taxon>Actinomycetota</taxon>
        <taxon>Actinomycetes</taxon>
        <taxon>Streptosporangiales</taxon>
        <taxon>Streptosporangiaceae</taxon>
        <taxon>Nonomuraea</taxon>
    </lineage>
</organism>
<dbReference type="AlphaFoldDB" id="A0A1M4EE92"/>
<proteinExistence type="predicted"/>
<reference evidence="1" key="1">
    <citation type="submission" date="2016-04" db="EMBL/GenBank/DDBJ databases">
        <authorList>
            <person name="Evans L.H."/>
            <person name="Alamgir A."/>
            <person name="Owens N."/>
            <person name="Weber N.D."/>
            <person name="Virtaneva K."/>
            <person name="Barbian K."/>
            <person name="Babar A."/>
            <person name="Rosenke K."/>
        </authorList>
    </citation>
    <scope>NUCLEOTIDE SEQUENCE</scope>
    <source>
        <strain evidence="1">Nono1</strain>
    </source>
</reference>
<name>A0A1M4EE92_9ACTN</name>